<organism evidence="2 3">
    <name type="scientific">Roseivivax marinus</name>
    <dbReference type="NCBI Taxonomy" id="1379903"/>
    <lineage>
        <taxon>Bacteria</taxon>
        <taxon>Pseudomonadati</taxon>
        <taxon>Pseudomonadota</taxon>
        <taxon>Alphaproteobacteria</taxon>
        <taxon>Rhodobacterales</taxon>
        <taxon>Roseobacteraceae</taxon>
        <taxon>Roseivivax</taxon>
    </lineage>
</organism>
<dbReference type="InterPro" id="IPR036390">
    <property type="entry name" value="WH_DNA-bd_sf"/>
</dbReference>
<proteinExistence type="predicted"/>
<dbReference type="Pfam" id="PF01726">
    <property type="entry name" value="LexA_DNA_bind"/>
    <property type="match status" value="1"/>
</dbReference>
<dbReference type="EC" id="3.4.21.88" evidence="2"/>
<dbReference type="SUPFAM" id="SSF46785">
    <property type="entry name" value="Winged helix' DNA-binding domain"/>
    <property type="match status" value="1"/>
</dbReference>
<dbReference type="STRING" id="1379903.ATO8_18714"/>
<comment type="caution">
    <text evidence="2">The sequence shown here is derived from an EMBL/GenBank/DDBJ whole genome shotgun (WGS) entry which is preliminary data.</text>
</comment>
<evidence type="ECO:0000313" key="3">
    <source>
        <dbReference type="Proteomes" id="UP000019063"/>
    </source>
</evidence>
<feature type="domain" description="LexA repressor DNA-binding" evidence="1">
    <location>
        <begin position="5"/>
        <end position="65"/>
    </location>
</feature>
<dbReference type="EMBL" id="AQQW01000016">
    <property type="protein sequence ID" value="ETW11080.1"/>
    <property type="molecule type" value="Genomic_DNA"/>
</dbReference>
<evidence type="ECO:0000313" key="2">
    <source>
        <dbReference type="EMBL" id="ETW11080.1"/>
    </source>
</evidence>
<protein>
    <submittedName>
        <fullName evidence="2">LexA repressor</fullName>
        <ecNumber evidence="2">3.4.21.88</ecNumber>
    </submittedName>
</protein>
<gene>
    <name evidence="2" type="ORF">ATO8_18714</name>
</gene>
<dbReference type="AlphaFoldDB" id="W4HGG2"/>
<evidence type="ECO:0000259" key="1">
    <source>
        <dbReference type="Pfam" id="PF01726"/>
    </source>
</evidence>
<keyword evidence="2" id="KW-0378">Hydrolase</keyword>
<dbReference type="InterPro" id="IPR036388">
    <property type="entry name" value="WH-like_DNA-bd_sf"/>
</dbReference>
<sequence>MSGYGLTVRQSEALDFISSHLNGGRCPSFDEIRVALGLGSKGSVHRIVDALGERGHLVRLHGRARSLALPETIANAFSEADRVHVLSIARRGIDRCPSEALREIITALDPPA</sequence>
<dbReference type="InterPro" id="IPR006199">
    <property type="entry name" value="LexA_DNA-bd_dom"/>
</dbReference>
<dbReference type="eggNOG" id="COG1974">
    <property type="taxonomic scope" value="Bacteria"/>
</dbReference>
<dbReference type="Gene3D" id="1.10.10.10">
    <property type="entry name" value="Winged helix-like DNA-binding domain superfamily/Winged helix DNA-binding domain"/>
    <property type="match status" value="1"/>
</dbReference>
<reference evidence="2 3" key="1">
    <citation type="journal article" date="2014" name="Antonie Van Leeuwenhoek">
        <title>Roseivivax atlanticus sp. nov., isolated from surface seawater of the Atlantic Ocean.</title>
        <authorList>
            <person name="Li G."/>
            <person name="Lai Q."/>
            <person name="Liu X."/>
            <person name="Sun F."/>
            <person name="Shao Z."/>
        </authorList>
    </citation>
    <scope>NUCLEOTIDE SEQUENCE [LARGE SCALE GENOMIC DNA]</scope>
    <source>
        <strain evidence="2 3">22II-s10s</strain>
    </source>
</reference>
<dbReference type="Proteomes" id="UP000019063">
    <property type="component" value="Unassembled WGS sequence"/>
</dbReference>
<keyword evidence="3" id="KW-1185">Reference proteome</keyword>
<name>W4HGG2_9RHOB</name>
<dbReference type="GO" id="GO:0004252">
    <property type="term" value="F:serine-type endopeptidase activity"/>
    <property type="evidence" value="ECO:0007669"/>
    <property type="project" value="UniProtKB-EC"/>
</dbReference>
<accession>W4HGG2</accession>
<dbReference type="RefSeq" id="WP_051487914.1">
    <property type="nucleotide sequence ID" value="NZ_AQQW01000016.1"/>
</dbReference>
<dbReference type="GO" id="GO:0006508">
    <property type="term" value="P:proteolysis"/>
    <property type="evidence" value="ECO:0007669"/>
    <property type="project" value="InterPro"/>
</dbReference>